<dbReference type="Pfam" id="PF00893">
    <property type="entry name" value="Multi_Drug_Res"/>
    <property type="match status" value="1"/>
</dbReference>
<dbReference type="FunFam" id="1.10.3730.20:FF:000001">
    <property type="entry name" value="Quaternary ammonium compound resistance transporter SugE"/>
    <property type="match status" value="1"/>
</dbReference>
<name>A0A7X0PAG8_9BURK</name>
<proteinExistence type="inferred from homology"/>
<sequence>MAFTYLLEAKSLAWLWLAASVLSEIAGTVALRQSDGFSRVVPAVVAGACYVLAVWWMSLAMKHIGMGVTYAVWAGSGLGLTALLGAALFDEPLSGLRLAGLALVVAGVVTLSLAAPSPPAR</sequence>
<keyword evidence="4 8" id="KW-0812">Transmembrane</keyword>
<dbReference type="Proteomes" id="UP000575083">
    <property type="component" value="Unassembled WGS sequence"/>
</dbReference>
<dbReference type="AlphaFoldDB" id="A0A7X0PAG8"/>
<dbReference type="GO" id="GO:1990961">
    <property type="term" value="P:xenobiotic detoxification by transmembrane export across the plasma membrane"/>
    <property type="evidence" value="ECO:0007669"/>
    <property type="project" value="UniProtKB-ARBA"/>
</dbReference>
<feature type="transmembrane region" description="Helical" evidence="9">
    <location>
        <begin position="95"/>
        <end position="115"/>
    </location>
</feature>
<dbReference type="PANTHER" id="PTHR30561">
    <property type="entry name" value="SMR FAMILY PROTON-DEPENDENT DRUG EFFLUX TRANSPORTER SUGE"/>
    <property type="match status" value="1"/>
</dbReference>
<keyword evidence="2" id="KW-0813">Transport</keyword>
<feature type="transmembrane region" description="Helical" evidence="9">
    <location>
        <begin position="40"/>
        <end position="58"/>
    </location>
</feature>
<evidence type="ECO:0000256" key="6">
    <source>
        <dbReference type="ARBA" id="ARBA00023136"/>
    </source>
</evidence>
<comment type="caution">
    <text evidence="10">The sequence shown here is derived from an EMBL/GenBank/DDBJ whole genome shotgun (WGS) entry which is preliminary data.</text>
</comment>
<dbReference type="GO" id="GO:0022857">
    <property type="term" value="F:transmembrane transporter activity"/>
    <property type="evidence" value="ECO:0007669"/>
    <property type="project" value="InterPro"/>
</dbReference>
<evidence type="ECO:0000256" key="3">
    <source>
        <dbReference type="ARBA" id="ARBA00022475"/>
    </source>
</evidence>
<evidence type="ECO:0000256" key="8">
    <source>
        <dbReference type="RuleBase" id="RU003942"/>
    </source>
</evidence>
<comment type="subcellular location">
    <subcellularLocation>
        <location evidence="1 8">Cell membrane</location>
        <topology evidence="1 8">Multi-pass membrane protein</topology>
    </subcellularLocation>
</comment>
<organism evidence="10 11">
    <name type="scientific">Acidovorax soli</name>
    <dbReference type="NCBI Taxonomy" id="592050"/>
    <lineage>
        <taxon>Bacteria</taxon>
        <taxon>Pseudomonadati</taxon>
        <taxon>Pseudomonadota</taxon>
        <taxon>Betaproteobacteria</taxon>
        <taxon>Burkholderiales</taxon>
        <taxon>Comamonadaceae</taxon>
        <taxon>Acidovorax</taxon>
    </lineage>
</organism>
<evidence type="ECO:0000313" key="10">
    <source>
        <dbReference type="EMBL" id="MBB6558303.1"/>
    </source>
</evidence>
<dbReference type="PANTHER" id="PTHR30561:SF1">
    <property type="entry name" value="MULTIDRUG TRANSPORTER EMRE"/>
    <property type="match status" value="1"/>
</dbReference>
<accession>A0A7X0PAG8</accession>
<evidence type="ECO:0000313" key="11">
    <source>
        <dbReference type="Proteomes" id="UP000575083"/>
    </source>
</evidence>
<dbReference type="InterPro" id="IPR045324">
    <property type="entry name" value="Small_multidrug_res"/>
</dbReference>
<evidence type="ECO:0000256" key="2">
    <source>
        <dbReference type="ARBA" id="ARBA00022448"/>
    </source>
</evidence>
<reference evidence="10 11" key="1">
    <citation type="submission" date="2020-08" db="EMBL/GenBank/DDBJ databases">
        <title>Functional genomics of gut bacteria from endangered species of beetles.</title>
        <authorList>
            <person name="Carlos-Shanley C."/>
        </authorList>
    </citation>
    <scope>NUCLEOTIDE SEQUENCE [LARGE SCALE GENOMIC DNA]</scope>
    <source>
        <strain evidence="10 11">S00198</strain>
    </source>
</reference>
<evidence type="ECO:0000256" key="7">
    <source>
        <dbReference type="ARBA" id="ARBA00038032"/>
    </source>
</evidence>
<dbReference type="InterPro" id="IPR000390">
    <property type="entry name" value="Small_drug/metabolite_transptr"/>
</dbReference>
<dbReference type="RefSeq" id="WP_184855755.1">
    <property type="nucleotide sequence ID" value="NZ_JACHLK010000002.1"/>
</dbReference>
<dbReference type="GO" id="GO:0005886">
    <property type="term" value="C:plasma membrane"/>
    <property type="evidence" value="ECO:0007669"/>
    <property type="project" value="UniProtKB-SubCell"/>
</dbReference>
<keyword evidence="3" id="KW-1003">Cell membrane</keyword>
<gene>
    <name evidence="10" type="ORF">HNP48_000967</name>
</gene>
<evidence type="ECO:0000256" key="9">
    <source>
        <dbReference type="SAM" id="Phobius"/>
    </source>
</evidence>
<keyword evidence="11" id="KW-1185">Reference proteome</keyword>
<evidence type="ECO:0000256" key="4">
    <source>
        <dbReference type="ARBA" id="ARBA00022692"/>
    </source>
</evidence>
<feature type="transmembrane region" description="Helical" evidence="9">
    <location>
        <begin position="70"/>
        <end position="89"/>
    </location>
</feature>
<keyword evidence="6 9" id="KW-0472">Membrane</keyword>
<evidence type="ECO:0000256" key="1">
    <source>
        <dbReference type="ARBA" id="ARBA00004651"/>
    </source>
</evidence>
<dbReference type="InterPro" id="IPR037185">
    <property type="entry name" value="EmrE-like"/>
</dbReference>
<dbReference type="EMBL" id="JACHLK010000002">
    <property type="protein sequence ID" value="MBB6558303.1"/>
    <property type="molecule type" value="Genomic_DNA"/>
</dbReference>
<protein>
    <submittedName>
        <fullName evidence="10">Small multidrug resistance pump</fullName>
    </submittedName>
</protein>
<evidence type="ECO:0000256" key="5">
    <source>
        <dbReference type="ARBA" id="ARBA00022989"/>
    </source>
</evidence>
<comment type="similarity">
    <text evidence="7 8">Belongs to the drug/metabolite transporter (DMT) superfamily. Small multidrug resistance (SMR) (TC 2.A.7.1) family.</text>
</comment>
<keyword evidence="5 9" id="KW-1133">Transmembrane helix</keyword>
<dbReference type="SUPFAM" id="SSF103481">
    <property type="entry name" value="Multidrug resistance efflux transporter EmrE"/>
    <property type="match status" value="1"/>
</dbReference>
<dbReference type="Gene3D" id="1.10.3730.20">
    <property type="match status" value="1"/>
</dbReference>